<dbReference type="EMBL" id="CAJNOV010010940">
    <property type="protein sequence ID" value="CAF1430656.1"/>
    <property type="molecule type" value="Genomic_DNA"/>
</dbReference>
<dbReference type="Pfam" id="PF16906">
    <property type="entry name" value="Ribosomal_L26"/>
    <property type="match status" value="1"/>
</dbReference>
<dbReference type="PANTHER" id="PTHR11143">
    <property type="entry name" value="60S RIBOSOMAL PROTEIN L26 FAMILY MEMBER"/>
    <property type="match status" value="1"/>
</dbReference>
<dbReference type="NCBIfam" id="TIGR01080">
    <property type="entry name" value="rplX_A_E"/>
    <property type="match status" value="1"/>
</dbReference>
<dbReference type="GO" id="GO:0003735">
    <property type="term" value="F:structural constituent of ribosome"/>
    <property type="evidence" value="ECO:0007669"/>
    <property type="project" value="InterPro"/>
</dbReference>
<evidence type="ECO:0000313" key="10">
    <source>
        <dbReference type="EMBL" id="CAF3787343.1"/>
    </source>
</evidence>
<evidence type="ECO:0000256" key="1">
    <source>
        <dbReference type="ARBA" id="ARBA00010618"/>
    </source>
</evidence>
<dbReference type="GO" id="GO:0006412">
    <property type="term" value="P:translation"/>
    <property type="evidence" value="ECO:0007669"/>
    <property type="project" value="InterPro"/>
</dbReference>
<dbReference type="FunFam" id="2.30.30.30:FF:000009">
    <property type="entry name" value="60S ribosomal protein L26"/>
    <property type="match status" value="1"/>
</dbReference>
<dbReference type="EMBL" id="CAJNRF010002095">
    <property type="protein sequence ID" value="CAF2033570.1"/>
    <property type="molecule type" value="Genomic_DNA"/>
</dbReference>
<dbReference type="Proteomes" id="UP000676336">
    <property type="component" value="Unassembled WGS sequence"/>
</dbReference>
<comment type="similarity">
    <text evidence="1">Belongs to the universal ribosomal protein uL24 family.</text>
</comment>
<dbReference type="AlphaFoldDB" id="A0A816NBE5"/>
<keyword evidence="3" id="KW-0687">Ribonucleoprotein</keyword>
<organism evidence="6 12">
    <name type="scientific">Rotaria magnacalcarata</name>
    <dbReference type="NCBI Taxonomy" id="392030"/>
    <lineage>
        <taxon>Eukaryota</taxon>
        <taxon>Metazoa</taxon>
        <taxon>Spiralia</taxon>
        <taxon>Gnathifera</taxon>
        <taxon>Rotifera</taxon>
        <taxon>Eurotatoria</taxon>
        <taxon>Bdelloidea</taxon>
        <taxon>Philodinida</taxon>
        <taxon>Philodinidae</taxon>
        <taxon>Rotaria</taxon>
    </lineage>
</organism>
<evidence type="ECO:0000313" key="13">
    <source>
        <dbReference type="Proteomes" id="UP000663866"/>
    </source>
</evidence>
<dbReference type="CDD" id="cd06089">
    <property type="entry name" value="KOW_RPL26"/>
    <property type="match status" value="1"/>
</dbReference>
<evidence type="ECO:0000313" key="7">
    <source>
        <dbReference type="EMBL" id="CAF3738505.1"/>
    </source>
</evidence>
<keyword evidence="2" id="KW-0689">Ribosomal protein</keyword>
<dbReference type="SUPFAM" id="SSF50104">
    <property type="entry name" value="Translation proteins SH3-like domain"/>
    <property type="match status" value="1"/>
</dbReference>
<dbReference type="Proteomes" id="UP000663842">
    <property type="component" value="Unassembled WGS sequence"/>
</dbReference>
<gene>
    <name evidence="8" type="ORF">BYL167_LOCUS1402</name>
    <name evidence="5" type="ORF">CJN711_LOCUS23550</name>
    <name evidence="11" type="ORF">GIL414_LOCUS767</name>
    <name evidence="9" type="ORF">OVN521_LOCUS2462</name>
    <name evidence="10" type="ORF">SMN809_LOCUS442</name>
    <name evidence="7" type="ORF">UXM345_LOCUS1278</name>
    <name evidence="6" type="ORF">WKI299_LOCUS7118</name>
</gene>
<evidence type="ECO:0000256" key="3">
    <source>
        <dbReference type="ARBA" id="ARBA00023274"/>
    </source>
</evidence>
<dbReference type="Gene3D" id="2.30.30.30">
    <property type="match status" value="1"/>
</dbReference>
<dbReference type="EMBL" id="CAJOBF010000068">
    <property type="protein sequence ID" value="CAF3738505.1"/>
    <property type="molecule type" value="Genomic_DNA"/>
</dbReference>
<proteinExistence type="inferred from homology"/>
<evidence type="ECO:0000313" key="5">
    <source>
        <dbReference type="EMBL" id="CAF1430656.1"/>
    </source>
</evidence>
<dbReference type="InterPro" id="IPR041988">
    <property type="entry name" value="Ribosomal_uL24_KOW"/>
</dbReference>
<evidence type="ECO:0000313" key="9">
    <source>
        <dbReference type="EMBL" id="CAF3775034.1"/>
    </source>
</evidence>
<dbReference type="EMBL" id="CAJOBI010000046">
    <property type="protein sequence ID" value="CAF3787343.1"/>
    <property type="molecule type" value="Genomic_DNA"/>
</dbReference>
<dbReference type="InterPro" id="IPR014722">
    <property type="entry name" value="Rib_uL2_dom2"/>
</dbReference>
<protein>
    <recommendedName>
        <fullName evidence="14">Ribosomal protein L26</fullName>
    </recommendedName>
</protein>
<dbReference type="Proteomes" id="UP000663866">
    <property type="component" value="Unassembled WGS sequence"/>
</dbReference>
<name>A0A816NBE5_9BILA</name>
<evidence type="ECO:0000313" key="11">
    <source>
        <dbReference type="EMBL" id="CAF3795083.1"/>
    </source>
</evidence>
<evidence type="ECO:0008006" key="14">
    <source>
        <dbReference type="Google" id="ProtNLM"/>
    </source>
</evidence>
<dbReference type="InterPro" id="IPR008991">
    <property type="entry name" value="Translation_prot_SH3-like_sf"/>
</dbReference>
<evidence type="ECO:0000313" key="8">
    <source>
        <dbReference type="EMBL" id="CAF3771083.1"/>
    </source>
</evidence>
<keyword evidence="13" id="KW-1185">Reference proteome</keyword>
<dbReference type="Proteomes" id="UP000681720">
    <property type="component" value="Unassembled WGS sequence"/>
</dbReference>
<dbReference type="EMBL" id="CAJOBJ010000102">
    <property type="protein sequence ID" value="CAF3795083.1"/>
    <property type="molecule type" value="Genomic_DNA"/>
</dbReference>
<dbReference type="Proteomes" id="UP000681967">
    <property type="component" value="Unassembled WGS sequence"/>
</dbReference>
<dbReference type="GO" id="GO:0015934">
    <property type="term" value="C:large ribosomal subunit"/>
    <property type="evidence" value="ECO:0007669"/>
    <property type="project" value="InterPro"/>
</dbReference>
<feature type="region of interest" description="Disordered" evidence="4">
    <location>
        <begin position="111"/>
        <end position="142"/>
    </location>
</feature>
<reference evidence="6" key="1">
    <citation type="submission" date="2021-02" db="EMBL/GenBank/DDBJ databases">
        <authorList>
            <person name="Nowell W R."/>
        </authorList>
    </citation>
    <scope>NUCLEOTIDE SEQUENCE</scope>
</reference>
<accession>A0A816NBE5</accession>
<evidence type="ECO:0000313" key="6">
    <source>
        <dbReference type="EMBL" id="CAF2033570.1"/>
    </source>
</evidence>
<evidence type="ECO:0000313" key="12">
    <source>
        <dbReference type="Proteomes" id="UP000663856"/>
    </source>
</evidence>
<sequence length="142" mass="16687">MKRNQFVSSSRRKSRKRYFTAPSHVRRRLMSAPLNKELRRRYNVRSIPLRKDDEVAITRGHFKGQPSGKVTQVYRKKFVVHIERITREKANGNVVQITKLKLDRDRRRILERRAKSKVGAKGKHTEESIQQTSTTTPMETSS</sequence>
<dbReference type="InterPro" id="IPR005756">
    <property type="entry name" value="Ribosomal_uL24_euk/arc"/>
</dbReference>
<evidence type="ECO:0000256" key="2">
    <source>
        <dbReference type="ARBA" id="ARBA00022980"/>
    </source>
</evidence>
<dbReference type="Proteomes" id="UP000663856">
    <property type="component" value="Unassembled WGS sequence"/>
</dbReference>
<dbReference type="Proteomes" id="UP000663855">
    <property type="component" value="Unassembled WGS sequence"/>
</dbReference>
<evidence type="ECO:0000256" key="4">
    <source>
        <dbReference type="SAM" id="MobiDB-lite"/>
    </source>
</evidence>
<comment type="caution">
    <text evidence="6">The sequence shown here is derived from an EMBL/GenBank/DDBJ whole genome shotgun (WGS) entry which is preliminary data.</text>
</comment>
<dbReference type="GO" id="GO:0003723">
    <property type="term" value="F:RNA binding"/>
    <property type="evidence" value="ECO:0007669"/>
    <property type="project" value="InterPro"/>
</dbReference>
<dbReference type="EMBL" id="CAJOBH010000212">
    <property type="protein sequence ID" value="CAF3771083.1"/>
    <property type="molecule type" value="Genomic_DNA"/>
</dbReference>
<dbReference type="EMBL" id="CAJOBG010000193">
    <property type="protein sequence ID" value="CAF3775034.1"/>
    <property type="molecule type" value="Genomic_DNA"/>
</dbReference>